<keyword evidence="3" id="KW-1185">Reference proteome</keyword>
<organism evidence="2 3">
    <name type="scientific">Letharia lupina</name>
    <dbReference type="NCBI Taxonomy" id="560253"/>
    <lineage>
        <taxon>Eukaryota</taxon>
        <taxon>Fungi</taxon>
        <taxon>Dikarya</taxon>
        <taxon>Ascomycota</taxon>
        <taxon>Pezizomycotina</taxon>
        <taxon>Lecanoromycetes</taxon>
        <taxon>OSLEUM clade</taxon>
        <taxon>Lecanoromycetidae</taxon>
        <taxon>Lecanorales</taxon>
        <taxon>Lecanorineae</taxon>
        <taxon>Parmeliaceae</taxon>
        <taxon>Letharia</taxon>
    </lineage>
</organism>
<dbReference type="AlphaFoldDB" id="A0A8H6CKI5"/>
<dbReference type="RefSeq" id="XP_037154079.1">
    <property type="nucleotide sequence ID" value="XM_037301262.1"/>
</dbReference>
<sequence length="566" mass="62395">MPKKRAPTYDTKPSSPAHPSLLSSGKPKDARSLGSNNSPSGNSVNDRIQQLRISQGISPSLLGSQIGRPSSQVLSPGAGPSLPPSLRSILQLPEDAPSPRPRPGLRVTGRARGPAGPAPPVSWLKRREQVRGQKPGNAQILLGGTNAKTEQLPGSFLPNHGSLIHTSLKALTMNWDWHVQYDQYYLATIPVRYKEALLTYIARYSDSGTDKAGLEVLFLDDTELEDATGVYGLARLDLSKSIGHPLKLKHLKDILTAKKTISTGEETSDGVPESWDTPDPLAVPSGLPRFYSLTHLSLSRPNNAATWKGLLDLAPHLATITHLSLAYWPTPMISPNSATAYRETPQGDVNFGASSFYSSFDNDWTEAASILRRLSKSAYCLKWLDLTGCFPWVQALKYDQIDWCGAWRALETVKIGQGYIPESFQDNATAMAWRDVYRNRVSLPNHEMSIFTDSYQKRRLVEWADAEGVTMGVEETVNRKIGESMRKASTAGVHEPEGTRPEGEGFDGWAKIPSVAVSAESRSQRIIFERGWDSWWIRDAIRQIREMEATGDHTVVRAMPNMTGVT</sequence>
<dbReference type="Proteomes" id="UP000593566">
    <property type="component" value="Unassembled WGS sequence"/>
</dbReference>
<feature type="compositionally biased region" description="Low complexity" evidence="1">
    <location>
        <begin position="32"/>
        <end position="45"/>
    </location>
</feature>
<feature type="compositionally biased region" description="Polar residues" evidence="1">
    <location>
        <begin position="46"/>
        <end position="73"/>
    </location>
</feature>
<dbReference type="EMBL" id="JACCJB010000008">
    <property type="protein sequence ID" value="KAF6225212.1"/>
    <property type="molecule type" value="Genomic_DNA"/>
</dbReference>
<feature type="region of interest" description="Disordered" evidence="1">
    <location>
        <begin position="1"/>
        <end position="123"/>
    </location>
</feature>
<reference evidence="2 3" key="1">
    <citation type="journal article" date="2020" name="Genomics">
        <title>Complete, high-quality genomes from long-read metagenomic sequencing of two wolf lichen thalli reveals enigmatic genome architecture.</title>
        <authorList>
            <person name="McKenzie S.K."/>
            <person name="Walston R.F."/>
            <person name="Allen J.L."/>
        </authorList>
    </citation>
    <scope>NUCLEOTIDE SEQUENCE [LARGE SCALE GENOMIC DNA]</scope>
    <source>
        <strain evidence="2">WasteWater1</strain>
    </source>
</reference>
<evidence type="ECO:0000256" key="1">
    <source>
        <dbReference type="SAM" id="MobiDB-lite"/>
    </source>
</evidence>
<feature type="compositionally biased region" description="Basic and acidic residues" evidence="1">
    <location>
        <begin position="494"/>
        <end position="503"/>
    </location>
</feature>
<feature type="compositionally biased region" description="Low complexity" evidence="1">
    <location>
        <begin position="74"/>
        <end position="88"/>
    </location>
</feature>
<dbReference type="GeneID" id="59338800"/>
<accession>A0A8H6CKI5</accession>
<feature type="compositionally biased region" description="Low complexity" evidence="1">
    <location>
        <begin position="13"/>
        <end position="24"/>
    </location>
</feature>
<feature type="region of interest" description="Disordered" evidence="1">
    <location>
        <begin position="484"/>
        <end position="507"/>
    </location>
</feature>
<evidence type="ECO:0000313" key="2">
    <source>
        <dbReference type="EMBL" id="KAF6225212.1"/>
    </source>
</evidence>
<proteinExistence type="predicted"/>
<evidence type="ECO:0008006" key="4">
    <source>
        <dbReference type="Google" id="ProtNLM"/>
    </source>
</evidence>
<evidence type="ECO:0000313" key="3">
    <source>
        <dbReference type="Proteomes" id="UP000593566"/>
    </source>
</evidence>
<gene>
    <name evidence="2" type="ORF">HO133_010409</name>
</gene>
<comment type="caution">
    <text evidence="2">The sequence shown here is derived from an EMBL/GenBank/DDBJ whole genome shotgun (WGS) entry which is preliminary data.</text>
</comment>
<protein>
    <recommendedName>
        <fullName evidence="4">Tafazzin</fullName>
    </recommendedName>
</protein>
<name>A0A8H6CKI5_9LECA</name>